<name>A0A6C0D5L2_9ZZZZ</name>
<reference evidence="2" key="1">
    <citation type="journal article" date="2020" name="Nature">
        <title>Giant virus diversity and host interactions through global metagenomics.</title>
        <authorList>
            <person name="Schulz F."/>
            <person name="Roux S."/>
            <person name="Paez-Espino D."/>
            <person name="Jungbluth S."/>
            <person name="Walsh D.A."/>
            <person name="Denef V.J."/>
            <person name="McMahon K.D."/>
            <person name="Konstantinidis K.T."/>
            <person name="Eloe-Fadrosh E.A."/>
            <person name="Kyrpides N.C."/>
            <person name="Woyke T."/>
        </authorList>
    </citation>
    <scope>NUCLEOTIDE SEQUENCE</scope>
    <source>
        <strain evidence="2">GVMAG-M-3300023174-111</strain>
    </source>
</reference>
<feature type="transmembrane region" description="Helical" evidence="1">
    <location>
        <begin position="48"/>
        <end position="66"/>
    </location>
</feature>
<keyword evidence="1" id="KW-1133">Transmembrane helix</keyword>
<keyword evidence="1" id="KW-0812">Transmembrane</keyword>
<accession>A0A6C0D5L2</accession>
<sequence length="71" mass="8395">MHNESNDDYGFFVDLEHEEFRPSNKKYNHFIESSNCTNNDQLIKNINLVIYVIHAVSCITITYIIYKTISH</sequence>
<dbReference type="EMBL" id="MN739531">
    <property type="protein sequence ID" value="QHT11189.1"/>
    <property type="molecule type" value="Genomic_DNA"/>
</dbReference>
<dbReference type="AlphaFoldDB" id="A0A6C0D5L2"/>
<proteinExistence type="predicted"/>
<evidence type="ECO:0000256" key="1">
    <source>
        <dbReference type="SAM" id="Phobius"/>
    </source>
</evidence>
<keyword evidence="1" id="KW-0472">Membrane</keyword>
<protein>
    <submittedName>
        <fullName evidence="2">Uncharacterized protein</fullName>
    </submittedName>
</protein>
<evidence type="ECO:0000313" key="2">
    <source>
        <dbReference type="EMBL" id="QHT11189.1"/>
    </source>
</evidence>
<organism evidence="2">
    <name type="scientific">viral metagenome</name>
    <dbReference type="NCBI Taxonomy" id="1070528"/>
    <lineage>
        <taxon>unclassified sequences</taxon>
        <taxon>metagenomes</taxon>
        <taxon>organismal metagenomes</taxon>
    </lineage>
</organism>